<dbReference type="InterPro" id="IPR032710">
    <property type="entry name" value="NTF2-like_dom_sf"/>
</dbReference>
<dbReference type="SUPFAM" id="SSF54427">
    <property type="entry name" value="NTF2-like"/>
    <property type="match status" value="1"/>
</dbReference>
<dbReference type="Gene3D" id="3.10.450.50">
    <property type="match status" value="1"/>
</dbReference>
<dbReference type="EMBL" id="KV441559">
    <property type="protein sequence ID" value="OAG00642.1"/>
    <property type="molecule type" value="Genomic_DNA"/>
</dbReference>
<accession>A0A177C1D0</accession>
<feature type="non-terminal residue" evidence="2">
    <location>
        <position position="172"/>
    </location>
</feature>
<evidence type="ECO:0000313" key="3">
    <source>
        <dbReference type="Proteomes" id="UP000077069"/>
    </source>
</evidence>
<gene>
    <name evidence="2" type="ORF">CC84DRAFT_1129457</name>
</gene>
<dbReference type="AlphaFoldDB" id="A0A177C1D0"/>
<reference evidence="2 3" key="1">
    <citation type="submission" date="2016-05" db="EMBL/GenBank/DDBJ databases">
        <title>Comparative analysis of secretome profiles of manganese(II)-oxidizing ascomycete fungi.</title>
        <authorList>
            <consortium name="DOE Joint Genome Institute"/>
            <person name="Zeiner C.A."/>
            <person name="Purvine S.O."/>
            <person name="Zink E.M."/>
            <person name="Wu S."/>
            <person name="Pasa-Tolic L."/>
            <person name="Chaput D.L."/>
            <person name="Haridas S."/>
            <person name="Grigoriev I.V."/>
            <person name="Santelli C.M."/>
            <person name="Hansel C.M."/>
        </authorList>
    </citation>
    <scope>NUCLEOTIDE SEQUENCE [LARGE SCALE GENOMIC DNA]</scope>
    <source>
        <strain evidence="2 3">AP3s5-JAC2a</strain>
    </source>
</reference>
<dbReference type="Pfam" id="PF13577">
    <property type="entry name" value="SnoaL_4"/>
    <property type="match status" value="1"/>
</dbReference>
<keyword evidence="3" id="KW-1185">Reference proteome</keyword>
<feature type="domain" description="SnoaL-like" evidence="1">
    <location>
        <begin position="8"/>
        <end position="120"/>
    </location>
</feature>
<dbReference type="CDD" id="cd00531">
    <property type="entry name" value="NTF2_like"/>
    <property type="match status" value="1"/>
</dbReference>
<evidence type="ECO:0000259" key="1">
    <source>
        <dbReference type="Pfam" id="PF13577"/>
    </source>
</evidence>
<sequence length="172" mass="18478">MPPANPLDALAIQNTLARYCEALDTKNWALLAKVFAPDCRADYPFNHSLHGASAISSAIQNRLGPILTHHSLTTSSLVFAPDGKSATATTFFVGCHFGQGPHEGKVLQAWGRYVDVLEVQAAKEDGDGGGDVDVDVDGSYEGVPGASGCWRIRKREVGFTKRIGDEKVMSEF</sequence>
<dbReference type="InParanoid" id="A0A177C1D0"/>
<dbReference type="GeneID" id="28759319"/>
<evidence type="ECO:0000313" key="2">
    <source>
        <dbReference type="EMBL" id="OAG00642.1"/>
    </source>
</evidence>
<name>A0A177C1D0_9PLEO</name>
<dbReference type="InterPro" id="IPR037401">
    <property type="entry name" value="SnoaL-like"/>
</dbReference>
<organism evidence="2 3">
    <name type="scientific">Paraphaeosphaeria sporulosa</name>
    <dbReference type="NCBI Taxonomy" id="1460663"/>
    <lineage>
        <taxon>Eukaryota</taxon>
        <taxon>Fungi</taxon>
        <taxon>Dikarya</taxon>
        <taxon>Ascomycota</taxon>
        <taxon>Pezizomycotina</taxon>
        <taxon>Dothideomycetes</taxon>
        <taxon>Pleosporomycetidae</taxon>
        <taxon>Pleosporales</taxon>
        <taxon>Massarineae</taxon>
        <taxon>Didymosphaeriaceae</taxon>
        <taxon>Paraphaeosphaeria</taxon>
    </lineage>
</organism>
<dbReference type="OrthoDB" id="2148716at2759"/>
<protein>
    <recommendedName>
        <fullName evidence="1">SnoaL-like domain-containing protein</fullName>
    </recommendedName>
</protein>
<dbReference type="Proteomes" id="UP000077069">
    <property type="component" value="Unassembled WGS sequence"/>
</dbReference>
<proteinExistence type="predicted"/>
<dbReference type="RefSeq" id="XP_018031007.1">
    <property type="nucleotide sequence ID" value="XM_018175833.2"/>
</dbReference>